<feature type="region of interest" description="Disordered" evidence="1">
    <location>
        <begin position="94"/>
        <end position="123"/>
    </location>
</feature>
<reference evidence="3" key="2">
    <citation type="submission" date="2015-01" db="EMBL/GenBank/DDBJ databases">
        <title>Evolutionary Origins and Diversification of the Mycorrhizal Mutualists.</title>
        <authorList>
            <consortium name="DOE Joint Genome Institute"/>
            <consortium name="Mycorrhizal Genomics Consortium"/>
            <person name="Kohler A."/>
            <person name="Kuo A."/>
            <person name="Nagy L.G."/>
            <person name="Floudas D."/>
            <person name="Copeland A."/>
            <person name="Barry K.W."/>
            <person name="Cichocki N."/>
            <person name="Veneault-Fourrey C."/>
            <person name="LaButti K."/>
            <person name="Lindquist E.A."/>
            <person name="Lipzen A."/>
            <person name="Lundell T."/>
            <person name="Morin E."/>
            <person name="Murat C."/>
            <person name="Riley R."/>
            <person name="Ohm R."/>
            <person name="Sun H."/>
            <person name="Tunlid A."/>
            <person name="Henrissat B."/>
            <person name="Grigoriev I.V."/>
            <person name="Hibbett D.S."/>
            <person name="Martin F."/>
        </authorList>
    </citation>
    <scope>NUCLEOTIDE SEQUENCE [LARGE SCALE GENOMIC DNA]</scope>
    <source>
        <strain evidence="3">MUT 4182</strain>
    </source>
</reference>
<evidence type="ECO:0000313" key="2">
    <source>
        <dbReference type="EMBL" id="KIO18294.1"/>
    </source>
</evidence>
<accession>A0A0C3Q5H0</accession>
<organism evidence="2 3">
    <name type="scientific">Tulasnella calospora MUT 4182</name>
    <dbReference type="NCBI Taxonomy" id="1051891"/>
    <lineage>
        <taxon>Eukaryota</taxon>
        <taxon>Fungi</taxon>
        <taxon>Dikarya</taxon>
        <taxon>Basidiomycota</taxon>
        <taxon>Agaricomycotina</taxon>
        <taxon>Agaricomycetes</taxon>
        <taxon>Cantharellales</taxon>
        <taxon>Tulasnellaceae</taxon>
        <taxon>Tulasnella</taxon>
    </lineage>
</organism>
<reference evidence="2 3" key="1">
    <citation type="submission" date="2014-04" db="EMBL/GenBank/DDBJ databases">
        <authorList>
            <consortium name="DOE Joint Genome Institute"/>
            <person name="Kuo A."/>
            <person name="Girlanda M."/>
            <person name="Perotto S."/>
            <person name="Kohler A."/>
            <person name="Nagy L.G."/>
            <person name="Floudas D."/>
            <person name="Copeland A."/>
            <person name="Barry K.W."/>
            <person name="Cichocki N."/>
            <person name="Veneault-Fourrey C."/>
            <person name="LaButti K."/>
            <person name="Lindquist E.A."/>
            <person name="Lipzen A."/>
            <person name="Lundell T."/>
            <person name="Morin E."/>
            <person name="Murat C."/>
            <person name="Sun H."/>
            <person name="Tunlid A."/>
            <person name="Henrissat B."/>
            <person name="Grigoriev I.V."/>
            <person name="Hibbett D.S."/>
            <person name="Martin F."/>
            <person name="Nordberg H.P."/>
            <person name="Cantor M.N."/>
            <person name="Hua S.X."/>
        </authorList>
    </citation>
    <scope>NUCLEOTIDE SEQUENCE [LARGE SCALE GENOMIC DNA]</scope>
    <source>
        <strain evidence="2 3">MUT 4182</strain>
    </source>
</reference>
<sequence>MADPTPDPRFKYIPFGTDHPVFKGIDGVEAEEWVCAIRQKALSLRRQRDNDWIADFASTCFVGDALRWYEDLDEDTQRDWRKLRLALLAQWPAPSQRDQAAPPNPQTQSAIIPTPAAAPPVNTDGTRIGRIRIIATDNRTGSITFSGYVSRTINTFGCHVATKDLAEALVVRVESDGAGPSQLKMENSSSGLKWLGVSWAFPQPQMTSGSTQFGYLAAVAENDDNSSCGKHGLMRSAIWNVDSMANKNLRGIWSSPGLPPYDLATVYHSDHKIIDLVAGSASFINANSGWYTAALEWDEI</sequence>
<name>A0A0C3Q5H0_9AGAM</name>
<evidence type="ECO:0000313" key="3">
    <source>
        <dbReference type="Proteomes" id="UP000054248"/>
    </source>
</evidence>
<gene>
    <name evidence="2" type="ORF">M407DRAFT_160642</name>
</gene>
<dbReference type="AlphaFoldDB" id="A0A0C3Q5H0"/>
<evidence type="ECO:0000256" key="1">
    <source>
        <dbReference type="SAM" id="MobiDB-lite"/>
    </source>
</evidence>
<dbReference type="HOGENOM" id="CLU_061438_1_0_1"/>
<protein>
    <submittedName>
        <fullName evidence="2">Uncharacterized protein</fullName>
    </submittedName>
</protein>
<dbReference type="Proteomes" id="UP000054248">
    <property type="component" value="Unassembled WGS sequence"/>
</dbReference>
<keyword evidence="3" id="KW-1185">Reference proteome</keyword>
<proteinExistence type="predicted"/>
<dbReference type="EMBL" id="KN823298">
    <property type="protein sequence ID" value="KIO18294.1"/>
    <property type="molecule type" value="Genomic_DNA"/>
</dbReference>
<dbReference type="OrthoDB" id="3198487at2759"/>